<gene>
    <name evidence="10" type="ORF">HCN44_008099</name>
</gene>
<dbReference type="AlphaFoldDB" id="A0A834XQ33"/>
<dbReference type="EMBL" id="JACMRX010000005">
    <property type="protein sequence ID" value="KAF7989425.1"/>
    <property type="molecule type" value="Genomic_DNA"/>
</dbReference>
<dbReference type="Proteomes" id="UP000639338">
    <property type="component" value="Unassembled WGS sequence"/>
</dbReference>
<comment type="subcellular location">
    <subcellularLocation>
        <location evidence="1">Cell membrane</location>
        <topology evidence="1">Multi-pass membrane protein</topology>
    </subcellularLocation>
</comment>
<dbReference type="PANTHER" id="PTHR21421">
    <property type="entry name" value="GUSTATORY RECEPTOR"/>
    <property type="match status" value="1"/>
</dbReference>
<keyword evidence="6 9" id="KW-0472">Membrane</keyword>
<comment type="function">
    <text evidence="8">Plays a role in the sugar gustatory response.</text>
</comment>
<protein>
    <recommendedName>
        <fullName evidence="8">Gustatory receptor</fullName>
    </recommendedName>
</protein>
<evidence type="ECO:0000256" key="8">
    <source>
        <dbReference type="PIRNR" id="PIRNR038981"/>
    </source>
</evidence>
<dbReference type="GO" id="GO:0008527">
    <property type="term" value="F:taste receptor activity"/>
    <property type="evidence" value="ECO:0007669"/>
    <property type="project" value="InterPro"/>
</dbReference>
<dbReference type="Pfam" id="PF06151">
    <property type="entry name" value="Trehalose_recp"/>
    <property type="match status" value="1"/>
</dbReference>
<evidence type="ECO:0000313" key="11">
    <source>
        <dbReference type="Proteomes" id="UP000639338"/>
    </source>
</evidence>
<dbReference type="GO" id="GO:0050916">
    <property type="term" value="P:sensory perception of sweet taste"/>
    <property type="evidence" value="ECO:0007669"/>
    <property type="project" value="UniProtKB-ARBA"/>
</dbReference>
<proteinExistence type="inferred from homology"/>
<evidence type="ECO:0000256" key="1">
    <source>
        <dbReference type="ARBA" id="ARBA00004651"/>
    </source>
</evidence>
<evidence type="ECO:0000256" key="7">
    <source>
        <dbReference type="ARBA" id="ARBA00023170"/>
    </source>
</evidence>
<feature type="transmembrane region" description="Helical" evidence="9">
    <location>
        <begin position="202"/>
        <end position="225"/>
    </location>
</feature>
<keyword evidence="3" id="KW-1003">Cell membrane</keyword>
<keyword evidence="11" id="KW-1185">Reference proteome</keyword>
<dbReference type="GO" id="GO:0007165">
    <property type="term" value="P:signal transduction"/>
    <property type="evidence" value="ECO:0007669"/>
    <property type="project" value="UniProtKB-KW"/>
</dbReference>
<keyword evidence="4 9" id="KW-0812">Transmembrane</keyword>
<evidence type="ECO:0000256" key="6">
    <source>
        <dbReference type="ARBA" id="ARBA00023136"/>
    </source>
</evidence>
<evidence type="ECO:0000256" key="2">
    <source>
        <dbReference type="ARBA" id="ARBA00005327"/>
    </source>
</evidence>
<dbReference type="InterPro" id="IPR009318">
    <property type="entry name" value="Gustatory_rcpt"/>
</dbReference>
<evidence type="ECO:0000256" key="4">
    <source>
        <dbReference type="ARBA" id="ARBA00022692"/>
    </source>
</evidence>
<organism evidence="10 11">
    <name type="scientific">Aphidius gifuensis</name>
    <name type="common">Parasitoid wasp</name>
    <dbReference type="NCBI Taxonomy" id="684658"/>
    <lineage>
        <taxon>Eukaryota</taxon>
        <taxon>Metazoa</taxon>
        <taxon>Ecdysozoa</taxon>
        <taxon>Arthropoda</taxon>
        <taxon>Hexapoda</taxon>
        <taxon>Insecta</taxon>
        <taxon>Pterygota</taxon>
        <taxon>Neoptera</taxon>
        <taxon>Endopterygota</taxon>
        <taxon>Hymenoptera</taxon>
        <taxon>Apocrita</taxon>
        <taxon>Ichneumonoidea</taxon>
        <taxon>Braconidae</taxon>
        <taxon>Aphidiinae</taxon>
        <taxon>Aphidius</taxon>
    </lineage>
</organism>
<feature type="transmembrane region" description="Helical" evidence="9">
    <location>
        <begin position="277"/>
        <end position="296"/>
    </location>
</feature>
<dbReference type="PANTHER" id="PTHR21421:SF29">
    <property type="entry name" value="GUSTATORY RECEPTOR 5A FOR TREHALOSE-RELATED"/>
    <property type="match status" value="1"/>
</dbReference>
<feature type="transmembrane region" description="Helical" evidence="9">
    <location>
        <begin position="109"/>
        <end position="132"/>
    </location>
</feature>
<feature type="transmembrane region" description="Helical" evidence="9">
    <location>
        <begin position="246"/>
        <end position="271"/>
    </location>
</feature>
<name>A0A834XQ33_APHGI</name>
<evidence type="ECO:0000256" key="3">
    <source>
        <dbReference type="ARBA" id="ARBA00022475"/>
    </source>
</evidence>
<accession>A0A834XQ33</accession>
<sequence length="467" mass="53263">MLLQISKSPRFDKKLRSKIWPEMMMDEDNHEPDFPLHLISRSMLLDTISRNSDIKTIKKKPTIDDFEYFHKAIGPIIEIANIFGIFPIYGSRSPSPSMLSFKMRSFKSYYAIAVCVILGIFSFISIVHMMTVLQSSVLSLQEGISAATAGAVFYSDSFIGAVIFYFLSPKWTKLQQEWRLMEQQLDSYKENNSTCPPLRRKFTIITFIVLFFAIIEHIMSLIVNCTQIDGQSSSSNMTFERYIEAYTVKSHGFIISIDYSLGLGIVCFIASKFATFIWNFTDLFLILVSTGIAERYKYLNKNVLSSIENKKFDFNWLDLREKYAMLSSLVKEVDSVLAPVIVLSFFNNLYFICLQLLNGLSSNEKTAFDILYLFGSFIFLVGRTVAVTLSAARIYDQSRMVLPAIFNCPASSYNIETERLQHQLSTDEIALTGMKFFSITRNFMLAVAGAIVTYEVVLLQFNASMKS</sequence>
<dbReference type="GO" id="GO:0005886">
    <property type="term" value="C:plasma membrane"/>
    <property type="evidence" value="ECO:0007669"/>
    <property type="project" value="UniProtKB-SubCell"/>
</dbReference>
<evidence type="ECO:0000256" key="9">
    <source>
        <dbReference type="SAM" id="Phobius"/>
    </source>
</evidence>
<dbReference type="OrthoDB" id="5800391at2759"/>
<reference evidence="10 11" key="1">
    <citation type="submission" date="2020-08" db="EMBL/GenBank/DDBJ databases">
        <title>Aphidius gifuensis genome sequencing and assembly.</title>
        <authorList>
            <person name="Du Z."/>
        </authorList>
    </citation>
    <scope>NUCLEOTIDE SEQUENCE [LARGE SCALE GENOMIC DNA]</scope>
    <source>
        <strain evidence="10">YNYX2018</strain>
        <tissue evidence="10">Adults</tissue>
    </source>
</reference>
<comment type="caution">
    <text evidence="10">The sequence shown here is derived from an EMBL/GenBank/DDBJ whole genome shotgun (WGS) entry which is preliminary data.</text>
</comment>
<feature type="transmembrane region" description="Helical" evidence="9">
    <location>
        <begin position="443"/>
        <end position="461"/>
    </location>
</feature>
<feature type="transmembrane region" description="Helical" evidence="9">
    <location>
        <begin position="336"/>
        <end position="358"/>
    </location>
</feature>
<evidence type="ECO:0000256" key="5">
    <source>
        <dbReference type="ARBA" id="ARBA00022989"/>
    </source>
</evidence>
<dbReference type="PIRSF" id="PIRSF038981">
    <property type="entry name" value="GRP"/>
    <property type="match status" value="1"/>
</dbReference>
<comment type="similarity">
    <text evidence="2">Belongs to the insect chemoreceptor superfamily. Gustatory receptor (GR) family. Gr5a subfamily.</text>
</comment>
<keyword evidence="7 8" id="KW-0675">Receptor</keyword>
<keyword evidence="5 9" id="KW-1133">Transmembrane helix</keyword>
<feature type="transmembrane region" description="Helical" evidence="9">
    <location>
        <begin position="144"/>
        <end position="167"/>
    </location>
</feature>
<evidence type="ECO:0000313" key="10">
    <source>
        <dbReference type="EMBL" id="KAF7989425.1"/>
    </source>
</evidence>
<feature type="transmembrane region" description="Helical" evidence="9">
    <location>
        <begin position="370"/>
        <end position="392"/>
    </location>
</feature>
<keyword evidence="8" id="KW-0807">Transducer</keyword>